<keyword evidence="9" id="KW-1185">Reference proteome</keyword>
<dbReference type="EMBL" id="BJNV01000006">
    <property type="protein sequence ID" value="GEC94383.1"/>
    <property type="molecule type" value="Genomic_DNA"/>
</dbReference>
<comment type="similarity">
    <text evidence="1">Belongs to the transferase hexapeptide repeat family.</text>
</comment>
<dbReference type="InterPro" id="IPR001451">
    <property type="entry name" value="Hexapep"/>
</dbReference>
<dbReference type="AlphaFoldDB" id="A0A4Y4CT11"/>
<evidence type="ECO:0000313" key="8">
    <source>
        <dbReference type="EMBL" id="GEC94383.1"/>
    </source>
</evidence>
<dbReference type="InterPro" id="IPR011004">
    <property type="entry name" value="Trimer_LpxA-like_sf"/>
</dbReference>
<keyword evidence="2 8" id="KW-0808">Transferase</keyword>
<dbReference type="PANTHER" id="PTHR43300:SF7">
    <property type="entry name" value="UDP-N-ACETYLBACILLOSAMINE N-ACETYLTRANSFERASE"/>
    <property type="match status" value="1"/>
</dbReference>
<dbReference type="NCBIfam" id="TIGR03570">
    <property type="entry name" value="NeuD_NnaD"/>
    <property type="match status" value="1"/>
</dbReference>
<dbReference type="InterPro" id="IPR041561">
    <property type="entry name" value="PglD_N"/>
</dbReference>
<evidence type="ECO:0000256" key="2">
    <source>
        <dbReference type="ARBA" id="ARBA00022679"/>
    </source>
</evidence>
<dbReference type="InterPro" id="IPR050179">
    <property type="entry name" value="Trans_hexapeptide_repeat"/>
</dbReference>
<evidence type="ECO:0000256" key="4">
    <source>
        <dbReference type="ARBA" id="ARBA00023315"/>
    </source>
</evidence>
<dbReference type="CDD" id="cd03360">
    <property type="entry name" value="LbH_AT_putative"/>
    <property type="match status" value="1"/>
</dbReference>
<gene>
    <name evidence="8" type="ORF">ZRA01_04560</name>
</gene>
<proteinExistence type="inferred from homology"/>
<dbReference type="Gene3D" id="2.160.10.10">
    <property type="entry name" value="Hexapeptide repeat proteins"/>
    <property type="match status" value="1"/>
</dbReference>
<feature type="active site" description="Proton acceptor" evidence="5">
    <location>
        <position position="139"/>
    </location>
</feature>
<accession>A0A4Y4CT11</accession>
<dbReference type="InterPro" id="IPR018357">
    <property type="entry name" value="Hexapep_transf_CS"/>
</dbReference>
<dbReference type="OrthoDB" id="9794407at2"/>
<evidence type="ECO:0000313" key="9">
    <source>
        <dbReference type="Proteomes" id="UP000318422"/>
    </source>
</evidence>
<dbReference type="RefSeq" id="WP_141349139.1">
    <property type="nucleotide sequence ID" value="NZ_BJNV01000006.1"/>
</dbReference>
<dbReference type="Proteomes" id="UP000318422">
    <property type="component" value="Unassembled WGS sequence"/>
</dbReference>
<evidence type="ECO:0000256" key="3">
    <source>
        <dbReference type="ARBA" id="ARBA00022737"/>
    </source>
</evidence>
<keyword evidence="3" id="KW-0677">Repeat</keyword>
<evidence type="ECO:0000256" key="6">
    <source>
        <dbReference type="PIRSR" id="PIRSR620019-2"/>
    </source>
</evidence>
<protein>
    <submittedName>
        <fullName evidence="8">Transferase</fullName>
    </submittedName>
</protein>
<evidence type="ECO:0000256" key="1">
    <source>
        <dbReference type="ARBA" id="ARBA00007274"/>
    </source>
</evidence>
<evidence type="ECO:0000259" key="7">
    <source>
        <dbReference type="Pfam" id="PF17836"/>
    </source>
</evidence>
<comment type="caution">
    <text evidence="8">The sequence shown here is derived from an EMBL/GenBank/DDBJ whole genome shotgun (WGS) entry which is preliminary data.</text>
</comment>
<keyword evidence="4" id="KW-0012">Acyltransferase</keyword>
<feature type="site" description="Increases basicity of active site His" evidence="5">
    <location>
        <position position="140"/>
    </location>
</feature>
<sequence length="215" mass="21945">MKKLVIFGAGGFGREVLQLVRDVNREAPAWECAGFLVDGAPQAETLVQGLPVLGGVDWLRCNPDVEVVVAVGEPAARKKIVERLVSLGAVFATLIHPRAWLGEYVSVGRGCVICAGALITTDIRLGEHVHVNIGTTIGHDSLLSDFVTVSPGVNVSGKVRLGDGVFLGSGAVLLPGVSVGEGAVIGANSVVLADLPPGCTAVGVPAKVVKSGIAS</sequence>
<name>A0A4Y4CT11_ZOORA</name>
<dbReference type="PROSITE" id="PS00101">
    <property type="entry name" value="HEXAPEP_TRANSFERASES"/>
    <property type="match status" value="1"/>
</dbReference>
<dbReference type="Pfam" id="PF14602">
    <property type="entry name" value="Hexapep_2"/>
    <property type="match status" value="1"/>
</dbReference>
<dbReference type="Gene3D" id="3.40.50.20">
    <property type="match status" value="1"/>
</dbReference>
<evidence type="ECO:0000256" key="5">
    <source>
        <dbReference type="PIRSR" id="PIRSR620019-1"/>
    </source>
</evidence>
<dbReference type="SUPFAM" id="SSF51161">
    <property type="entry name" value="Trimeric LpxA-like enzymes"/>
    <property type="match status" value="1"/>
</dbReference>
<dbReference type="Pfam" id="PF17836">
    <property type="entry name" value="PglD_N"/>
    <property type="match status" value="1"/>
</dbReference>
<dbReference type="InterPro" id="IPR020019">
    <property type="entry name" value="AcTrfase_PglD-like"/>
</dbReference>
<dbReference type="Pfam" id="PF00132">
    <property type="entry name" value="Hexapep"/>
    <property type="match status" value="1"/>
</dbReference>
<feature type="domain" description="PglD N-terminal" evidence="7">
    <location>
        <begin position="3"/>
        <end position="84"/>
    </location>
</feature>
<dbReference type="GO" id="GO:0016746">
    <property type="term" value="F:acyltransferase activity"/>
    <property type="evidence" value="ECO:0007669"/>
    <property type="project" value="UniProtKB-KW"/>
</dbReference>
<feature type="binding site" evidence="6">
    <location>
        <position position="72"/>
    </location>
    <ligand>
        <name>substrate</name>
    </ligand>
</feature>
<reference evidence="8 9" key="1">
    <citation type="submission" date="2019-06" db="EMBL/GenBank/DDBJ databases">
        <title>Whole genome shotgun sequence of Zoogloea ramigera NBRC 15342.</title>
        <authorList>
            <person name="Hosoyama A."/>
            <person name="Uohara A."/>
            <person name="Ohji S."/>
            <person name="Ichikawa N."/>
        </authorList>
    </citation>
    <scope>NUCLEOTIDE SEQUENCE [LARGE SCALE GENOMIC DNA]</scope>
    <source>
        <strain evidence="8 9">NBRC 15342</strain>
    </source>
</reference>
<organism evidence="8 9">
    <name type="scientific">Zoogloea ramigera</name>
    <dbReference type="NCBI Taxonomy" id="350"/>
    <lineage>
        <taxon>Bacteria</taxon>
        <taxon>Pseudomonadati</taxon>
        <taxon>Pseudomonadota</taxon>
        <taxon>Betaproteobacteria</taxon>
        <taxon>Rhodocyclales</taxon>
        <taxon>Zoogloeaceae</taxon>
        <taxon>Zoogloea</taxon>
    </lineage>
</organism>
<dbReference type="PANTHER" id="PTHR43300">
    <property type="entry name" value="ACETYLTRANSFERASE"/>
    <property type="match status" value="1"/>
</dbReference>